<feature type="domain" description="SGNH hydrolase-type esterase" evidence="2">
    <location>
        <begin position="65"/>
        <end position="226"/>
    </location>
</feature>
<dbReference type="Pfam" id="PF13472">
    <property type="entry name" value="Lipase_GDSL_2"/>
    <property type="match status" value="1"/>
</dbReference>
<keyword evidence="1" id="KW-0732">Signal</keyword>
<reference evidence="3 4" key="1">
    <citation type="submission" date="2022-12" db="EMBL/GenBank/DDBJ databases">
        <title>Sphingomonas abieness sp. nov., an endophytic bacterium isolated from Abies koreana.</title>
        <authorList>
            <person name="Jiang L."/>
            <person name="Lee J."/>
        </authorList>
    </citation>
    <scope>NUCLEOTIDE SEQUENCE [LARGE SCALE GENOMIC DNA]</scope>
    <source>
        <strain evidence="4">PAMB 00755</strain>
    </source>
</reference>
<dbReference type="RefSeq" id="WP_270075932.1">
    <property type="nucleotide sequence ID" value="NZ_CP115174.1"/>
</dbReference>
<dbReference type="Proteomes" id="UP001210865">
    <property type="component" value="Chromosome"/>
</dbReference>
<dbReference type="Gene3D" id="3.40.50.1110">
    <property type="entry name" value="SGNH hydrolase"/>
    <property type="match status" value="1"/>
</dbReference>
<evidence type="ECO:0000313" key="3">
    <source>
        <dbReference type="EMBL" id="WBO21283.1"/>
    </source>
</evidence>
<protein>
    <submittedName>
        <fullName evidence="3">GDSL-type esterase/lipase family protein</fullName>
    </submittedName>
</protein>
<keyword evidence="4" id="KW-1185">Reference proteome</keyword>
<gene>
    <name evidence="3" type="ORF">PBT88_13925</name>
</gene>
<accession>A0ABY7NKY6</accession>
<dbReference type="InterPro" id="IPR036514">
    <property type="entry name" value="SGNH_hydro_sf"/>
</dbReference>
<sequence length="253" mass="27153">MRAAPLALIALAAASPLAAAQTPAEIAAGNAAAEQRLHDDWAWMDRYKAEDAALPPRSDAPRVVFIGDSITQMWRDARPAFFVAGRIGRGIGGQTTPQMLVRFRQDVIALHPAVVQIMAGTNDIASNTGPMTAEETEANIRTMTELAQVHGIRVILGSIPPASHFAWRPGLEVTRKIETLDAWLKAYAARTGSVYADYWSALQDGQGGFRADWTIDGVHPNPTGYDQMIPVAQRAIAEALAKPAPAPLAIADQ</sequence>
<dbReference type="InterPro" id="IPR051532">
    <property type="entry name" value="Ester_Hydrolysis_Enzymes"/>
</dbReference>
<dbReference type="EMBL" id="CP115174">
    <property type="protein sequence ID" value="WBO21283.1"/>
    <property type="molecule type" value="Genomic_DNA"/>
</dbReference>
<feature type="chain" id="PRO_5047116156" evidence="1">
    <location>
        <begin position="21"/>
        <end position="253"/>
    </location>
</feature>
<name>A0ABY7NKY6_9SPHN</name>
<feature type="signal peptide" evidence="1">
    <location>
        <begin position="1"/>
        <end position="20"/>
    </location>
</feature>
<dbReference type="SUPFAM" id="SSF52266">
    <property type="entry name" value="SGNH hydrolase"/>
    <property type="match status" value="1"/>
</dbReference>
<dbReference type="PANTHER" id="PTHR30383:SF5">
    <property type="entry name" value="SGNH HYDROLASE-TYPE ESTERASE DOMAIN-CONTAINING PROTEIN"/>
    <property type="match status" value="1"/>
</dbReference>
<dbReference type="PANTHER" id="PTHR30383">
    <property type="entry name" value="THIOESTERASE 1/PROTEASE 1/LYSOPHOSPHOLIPASE L1"/>
    <property type="match status" value="1"/>
</dbReference>
<evidence type="ECO:0000256" key="1">
    <source>
        <dbReference type="SAM" id="SignalP"/>
    </source>
</evidence>
<dbReference type="InterPro" id="IPR013830">
    <property type="entry name" value="SGNH_hydro"/>
</dbReference>
<evidence type="ECO:0000313" key="4">
    <source>
        <dbReference type="Proteomes" id="UP001210865"/>
    </source>
</evidence>
<proteinExistence type="predicted"/>
<evidence type="ECO:0000259" key="2">
    <source>
        <dbReference type="Pfam" id="PF13472"/>
    </source>
</evidence>
<organism evidence="3 4">
    <name type="scientific">Sphingomonas abietis</name>
    <dbReference type="NCBI Taxonomy" id="3012344"/>
    <lineage>
        <taxon>Bacteria</taxon>
        <taxon>Pseudomonadati</taxon>
        <taxon>Pseudomonadota</taxon>
        <taxon>Alphaproteobacteria</taxon>
        <taxon>Sphingomonadales</taxon>
        <taxon>Sphingomonadaceae</taxon>
        <taxon>Sphingomonas</taxon>
    </lineage>
</organism>